<dbReference type="SUPFAM" id="SSF47781">
    <property type="entry name" value="RuvA domain 2-like"/>
    <property type="match status" value="1"/>
</dbReference>
<accession>A0A382D852</accession>
<dbReference type="EMBL" id="UINC01037817">
    <property type="protein sequence ID" value="SVB33871.1"/>
    <property type="molecule type" value="Genomic_DNA"/>
</dbReference>
<name>A0A382D852_9ZZZZ</name>
<sequence length="56" mass="6154">IPGIGKKRRLLLLKNFGSLDAIRKASVTQLQVIPGITENMAKKIITTFEADQTTNT</sequence>
<gene>
    <name evidence="1" type="ORF">METZ01_LOCUS186725</name>
</gene>
<reference evidence="1" key="1">
    <citation type="submission" date="2018-05" db="EMBL/GenBank/DDBJ databases">
        <authorList>
            <person name="Lanie J.A."/>
            <person name="Ng W.-L."/>
            <person name="Kazmierczak K.M."/>
            <person name="Andrzejewski T.M."/>
            <person name="Davidsen T.M."/>
            <person name="Wayne K.J."/>
            <person name="Tettelin H."/>
            <person name="Glass J.I."/>
            <person name="Rusch D."/>
            <person name="Podicherti R."/>
            <person name="Tsui H.-C.T."/>
            <person name="Winkler M.E."/>
        </authorList>
    </citation>
    <scope>NUCLEOTIDE SEQUENCE</scope>
</reference>
<protein>
    <submittedName>
        <fullName evidence="1">Uncharacterized protein</fullName>
    </submittedName>
</protein>
<dbReference type="Pfam" id="PF14520">
    <property type="entry name" value="HHH_5"/>
    <property type="match status" value="1"/>
</dbReference>
<dbReference type="InterPro" id="IPR010994">
    <property type="entry name" value="RuvA_2-like"/>
</dbReference>
<feature type="non-terminal residue" evidence="1">
    <location>
        <position position="1"/>
    </location>
</feature>
<dbReference type="Gene3D" id="1.10.150.20">
    <property type="entry name" value="5' to 3' exonuclease, C-terminal subdomain"/>
    <property type="match status" value="1"/>
</dbReference>
<organism evidence="1">
    <name type="scientific">marine metagenome</name>
    <dbReference type="NCBI Taxonomy" id="408172"/>
    <lineage>
        <taxon>unclassified sequences</taxon>
        <taxon>metagenomes</taxon>
        <taxon>ecological metagenomes</taxon>
    </lineage>
</organism>
<proteinExistence type="predicted"/>
<evidence type="ECO:0000313" key="1">
    <source>
        <dbReference type="EMBL" id="SVB33871.1"/>
    </source>
</evidence>
<dbReference type="AlphaFoldDB" id="A0A382D852"/>